<dbReference type="EMBL" id="BMAW01003165">
    <property type="protein sequence ID" value="GFS82129.1"/>
    <property type="molecule type" value="Genomic_DNA"/>
</dbReference>
<name>A0A8X6MWV5_NEPPI</name>
<gene>
    <name evidence="2" type="ORF">NPIL_622951</name>
</gene>
<dbReference type="Proteomes" id="UP000887013">
    <property type="component" value="Unassembled WGS sequence"/>
</dbReference>
<evidence type="ECO:0000256" key="1">
    <source>
        <dbReference type="SAM" id="MobiDB-lite"/>
    </source>
</evidence>
<proteinExistence type="predicted"/>
<accession>A0A8X6MWV5</accession>
<feature type="region of interest" description="Disordered" evidence="1">
    <location>
        <begin position="159"/>
        <end position="192"/>
    </location>
</feature>
<evidence type="ECO:0000313" key="2">
    <source>
        <dbReference type="EMBL" id="GFS82129.1"/>
    </source>
</evidence>
<organism evidence="2 3">
    <name type="scientific">Nephila pilipes</name>
    <name type="common">Giant wood spider</name>
    <name type="synonym">Nephila maculata</name>
    <dbReference type="NCBI Taxonomy" id="299642"/>
    <lineage>
        <taxon>Eukaryota</taxon>
        <taxon>Metazoa</taxon>
        <taxon>Ecdysozoa</taxon>
        <taxon>Arthropoda</taxon>
        <taxon>Chelicerata</taxon>
        <taxon>Arachnida</taxon>
        <taxon>Araneae</taxon>
        <taxon>Araneomorphae</taxon>
        <taxon>Entelegynae</taxon>
        <taxon>Araneoidea</taxon>
        <taxon>Nephilidae</taxon>
        <taxon>Nephila</taxon>
    </lineage>
</organism>
<comment type="caution">
    <text evidence="2">The sequence shown here is derived from an EMBL/GenBank/DDBJ whole genome shotgun (WGS) entry which is preliminary data.</text>
</comment>
<reference evidence="2" key="1">
    <citation type="submission" date="2020-08" db="EMBL/GenBank/DDBJ databases">
        <title>Multicomponent nature underlies the extraordinary mechanical properties of spider dragline silk.</title>
        <authorList>
            <person name="Kono N."/>
            <person name="Nakamura H."/>
            <person name="Mori M."/>
            <person name="Yoshida Y."/>
            <person name="Ohtoshi R."/>
            <person name="Malay A.D."/>
            <person name="Moran D.A.P."/>
            <person name="Tomita M."/>
            <person name="Numata K."/>
            <person name="Arakawa K."/>
        </authorList>
    </citation>
    <scope>NUCLEOTIDE SEQUENCE</scope>
</reference>
<dbReference type="AlphaFoldDB" id="A0A8X6MWV5"/>
<evidence type="ECO:0000313" key="3">
    <source>
        <dbReference type="Proteomes" id="UP000887013"/>
    </source>
</evidence>
<sequence>MAQNQTTEAEYSRYAVPVIQQHSLERLAHRTSDTFVHRSGGSVYSAAVKHFSTDCQKQTTCHTALPRGRAGLIEIKIATGAHHETSQTYYTHLVELNDIIVQIEDTQEYTSVNSQDKMSFGEFAFWRQTTKFVDEIARSRAEKVFTNIDRQHRPQQIFKQHGDHHRPRQQAPQMHGPMKKRPGYVSQREPSSNGEWTLFCLPCKGSGRWREPPVVKMGWSAGYQQWGSSFSSSTCPSGQLHDNNKLRSSQIGPRLRHCLPVKPPTLGPTSFSANIIDNGNDHQERDIDLREQQISTAHYIYCSLMSKRISITP</sequence>
<keyword evidence="3" id="KW-1185">Reference proteome</keyword>
<protein>
    <submittedName>
        <fullName evidence="2">Uncharacterized protein</fullName>
    </submittedName>
</protein>